<reference evidence="1 2" key="1">
    <citation type="submission" date="2019-01" db="EMBL/GenBank/DDBJ databases">
        <authorList>
            <person name="Brito A."/>
        </authorList>
    </citation>
    <scope>NUCLEOTIDE SEQUENCE [LARGE SCALE GENOMIC DNA]</scope>
    <source>
        <strain evidence="1">1</strain>
    </source>
</reference>
<sequence length="41" mass="4638">MAQASNNIIKQIELILSDLVAKSGEFLKIKKSIYQTIFNLN</sequence>
<accession>A0A563VX22</accession>
<dbReference type="AlphaFoldDB" id="A0A563VX22"/>
<name>A0A563VX22_9CYAN</name>
<dbReference type="EMBL" id="CAACVJ010000324">
    <property type="protein sequence ID" value="VEP15966.1"/>
    <property type="molecule type" value="Genomic_DNA"/>
</dbReference>
<keyword evidence="2" id="KW-1185">Reference proteome</keyword>
<evidence type="ECO:0000313" key="1">
    <source>
        <dbReference type="EMBL" id="VEP15966.1"/>
    </source>
</evidence>
<protein>
    <submittedName>
        <fullName evidence="1">Uncharacterized protein</fullName>
    </submittedName>
</protein>
<dbReference type="Proteomes" id="UP000320055">
    <property type="component" value="Unassembled WGS sequence"/>
</dbReference>
<gene>
    <name evidence="1" type="ORF">H1P_3900003</name>
</gene>
<evidence type="ECO:0000313" key="2">
    <source>
        <dbReference type="Proteomes" id="UP000320055"/>
    </source>
</evidence>
<proteinExistence type="predicted"/>
<organism evidence="1 2">
    <name type="scientific">Hyella patelloides LEGE 07179</name>
    <dbReference type="NCBI Taxonomy" id="945734"/>
    <lineage>
        <taxon>Bacteria</taxon>
        <taxon>Bacillati</taxon>
        <taxon>Cyanobacteriota</taxon>
        <taxon>Cyanophyceae</taxon>
        <taxon>Pleurocapsales</taxon>
        <taxon>Hyellaceae</taxon>
        <taxon>Hyella</taxon>
    </lineage>
</organism>